<evidence type="ECO:0000256" key="7">
    <source>
        <dbReference type="ARBA" id="ARBA00022946"/>
    </source>
</evidence>
<evidence type="ECO:0000256" key="2">
    <source>
        <dbReference type="ARBA" id="ARBA00006837"/>
    </source>
</evidence>
<evidence type="ECO:0000313" key="15">
    <source>
        <dbReference type="Proteomes" id="UP000070501"/>
    </source>
</evidence>
<keyword evidence="4 12" id="KW-0812">Transmembrane</keyword>
<proteinExistence type="inferred from homology"/>
<comment type="function">
    <text evidence="12">Component of the PAM complex, a complex required for the translocation of transit peptide-containing proteins from the inner membrane into the mitochondrial matrix in an ATP-dependent manner.</text>
</comment>
<dbReference type="EMBL" id="KQ964250">
    <property type="protein sequence ID" value="KXJ91373.1"/>
    <property type="molecule type" value="Genomic_DNA"/>
</dbReference>
<evidence type="ECO:0000256" key="3">
    <source>
        <dbReference type="ARBA" id="ARBA00022448"/>
    </source>
</evidence>
<evidence type="ECO:0000256" key="1">
    <source>
        <dbReference type="ARBA" id="ARBA00004448"/>
    </source>
</evidence>
<dbReference type="AlphaFoldDB" id="A0A136J2P6"/>
<evidence type="ECO:0000256" key="6">
    <source>
        <dbReference type="ARBA" id="ARBA00022927"/>
    </source>
</evidence>
<dbReference type="GO" id="GO:0001405">
    <property type="term" value="C:PAM complex, Tim23 associated import motor"/>
    <property type="evidence" value="ECO:0007669"/>
    <property type="project" value="UniProtKB-UniRule"/>
</dbReference>
<feature type="compositionally biased region" description="Low complexity" evidence="13">
    <location>
        <begin position="45"/>
        <end position="54"/>
    </location>
</feature>
<evidence type="ECO:0000256" key="4">
    <source>
        <dbReference type="ARBA" id="ARBA00022692"/>
    </source>
</evidence>
<dbReference type="GO" id="GO:0030150">
    <property type="term" value="P:protein import into mitochondrial matrix"/>
    <property type="evidence" value="ECO:0007669"/>
    <property type="project" value="UniProtKB-UniRule"/>
</dbReference>
<feature type="transmembrane region" description="Helical" evidence="12">
    <location>
        <begin position="152"/>
        <end position="177"/>
    </location>
</feature>
<keyword evidence="10 12" id="KW-0496">Mitochondrion</keyword>
<comment type="subunit">
    <text evidence="12">Component of the PAM complex.</text>
</comment>
<evidence type="ECO:0000256" key="9">
    <source>
        <dbReference type="ARBA" id="ARBA00023010"/>
    </source>
</evidence>
<keyword evidence="9 12" id="KW-0811">Translocation</keyword>
<dbReference type="InterPro" id="IPR013875">
    <property type="entry name" value="Pam17"/>
</dbReference>
<dbReference type="InParanoid" id="A0A136J2P6"/>
<dbReference type="PANTHER" id="PTHR28021">
    <property type="entry name" value="PRESEQUENCE TRANSLOCATED-ASSOCIATED MOTOR SUBUNIT PAM17, MITOCHONDRIAL"/>
    <property type="match status" value="1"/>
</dbReference>
<evidence type="ECO:0000256" key="8">
    <source>
        <dbReference type="ARBA" id="ARBA00022989"/>
    </source>
</evidence>
<sequence>MLTSTTTTFARYGAVGVRSFPTACLSTATRPCGSLVSSLALRQFTPSPSTTSPSARHFSSKARPSPTSPATSFLSSSLVSCRHASSKAPASSTPPLDWNTFFALRKTRRRFQLVSSILTTFIGGGGGAMLLVNQDLEWLLGSIPMDPFFSLGLITLSFAGLGWLAGPSLGNAIFYAFKSGGGVKTSMAIKEAEFFARIRKNRVDPSSSSVQNPVPDFYGEKISSVAGYRRWLKDQRAFAMKRERGERASVAI</sequence>
<evidence type="ECO:0000256" key="10">
    <source>
        <dbReference type="ARBA" id="ARBA00023128"/>
    </source>
</evidence>
<protein>
    <recommendedName>
        <fullName evidence="12">Presequence translocated-associated motor subunit PAM17</fullName>
    </recommendedName>
</protein>
<keyword evidence="3 12" id="KW-0813">Transport</keyword>
<evidence type="ECO:0000313" key="14">
    <source>
        <dbReference type="EMBL" id="KXJ91373.1"/>
    </source>
</evidence>
<organism evidence="14 15">
    <name type="scientific">Microdochium bolleyi</name>
    <dbReference type="NCBI Taxonomy" id="196109"/>
    <lineage>
        <taxon>Eukaryota</taxon>
        <taxon>Fungi</taxon>
        <taxon>Dikarya</taxon>
        <taxon>Ascomycota</taxon>
        <taxon>Pezizomycotina</taxon>
        <taxon>Sordariomycetes</taxon>
        <taxon>Xylariomycetidae</taxon>
        <taxon>Xylariales</taxon>
        <taxon>Microdochiaceae</taxon>
        <taxon>Microdochium</taxon>
    </lineage>
</organism>
<name>A0A136J2P6_9PEZI</name>
<gene>
    <name evidence="14" type="ORF">Micbo1qcDRAFT_147469</name>
</gene>
<dbReference type="PANTHER" id="PTHR28021:SF1">
    <property type="entry name" value="PRESEQUENCE TRANSLOCATED-ASSOCIATED MOTOR SUBUNIT PAM17, MITOCHONDRIAL"/>
    <property type="match status" value="1"/>
</dbReference>
<dbReference type="Proteomes" id="UP000070501">
    <property type="component" value="Unassembled WGS sequence"/>
</dbReference>
<feature type="transmembrane region" description="Helical" evidence="12">
    <location>
        <begin position="113"/>
        <end position="132"/>
    </location>
</feature>
<comment type="subcellular location">
    <subcellularLocation>
        <location evidence="1 12">Mitochondrion inner membrane</location>
        <topology evidence="1 12">Multi-pass membrane protein</topology>
    </subcellularLocation>
</comment>
<keyword evidence="11 12" id="KW-0472">Membrane</keyword>
<comment type="similarity">
    <text evidence="2 12">Belongs to the PAM17 family.</text>
</comment>
<feature type="region of interest" description="Disordered" evidence="13">
    <location>
        <begin position="45"/>
        <end position="69"/>
    </location>
</feature>
<keyword evidence="15" id="KW-1185">Reference proteome</keyword>
<reference evidence="15" key="1">
    <citation type="submission" date="2016-02" db="EMBL/GenBank/DDBJ databases">
        <title>Draft genome sequence of Microdochium bolleyi, a fungal endophyte of beachgrass.</title>
        <authorList>
            <consortium name="DOE Joint Genome Institute"/>
            <person name="David A.S."/>
            <person name="May G."/>
            <person name="Haridas S."/>
            <person name="Lim J."/>
            <person name="Wang M."/>
            <person name="Labutti K."/>
            <person name="Lipzen A."/>
            <person name="Barry K."/>
            <person name="Grigoriev I.V."/>
        </authorList>
    </citation>
    <scope>NUCLEOTIDE SEQUENCE [LARGE SCALE GENOMIC DNA]</scope>
    <source>
        <strain evidence="15">J235TASD1</strain>
    </source>
</reference>
<accession>A0A136J2P6</accession>
<keyword evidence="8 12" id="KW-1133">Transmembrane helix</keyword>
<evidence type="ECO:0000256" key="12">
    <source>
        <dbReference type="RuleBase" id="RU367146"/>
    </source>
</evidence>
<dbReference type="OrthoDB" id="5970083at2759"/>
<evidence type="ECO:0000256" key="5">
    <source>
        <dbReference type="ARBA" id="ARBA00022792"/>
    </source>
</evidence>
<keyword evidence="6 12" id="KW-0653">Protein transport</keyword>
<dbReference type="STRING" id="196109.A0A136J2P6"/>
<keyword evidence="7" id="KW-0809">Transit peptide</keyword>
<evidence type="ECO:0000256" key="13">
    <source>
        <dbReference type="SAM" id="MobiDB-lite"/>
    </source>
</evidence>
<keyword evidence="5 12" id="KW-0999">Mitochondrion inner membrane</keyword>
<dbReference type="Pfam" id="PF08566">
    <property type="entry name" value="Pam17"/>
    <property type="match status" value="1"/>
</dbReference>
<dbReference type="FunCoup" id="A0A136J2P6">
    <property type="interactions" value="47"/>
</dbReference>
<evidence type="ECO:0000256" key="11">
    <source>
        <dbReference type="ARBA" id="ARBA00023136"/>
    </source>
</evidence>